<dbReference type="EMBL" id="RJJD01000021">
    <property type="protein sequence ID" value="RNI22612.1"/>
    <property type="molecule type" value="Genomic_DNA"/>
</dbReference>
<sequence>MEIAEVLESLYSVDAENVLKIIRQTKYSKEAPQNCLAMHTGFTFKNHKGTTFEVFLSFDNQILYRQVVKHFDNLPKTCGTIYEKQGDYFDSYILTYVYGAEQSGDRIDGTAFDTAEDYHKIIDKIKSFKIFVLTDGGNQTVIRELPLRRSLDTILFMGNNEITEYIPIQERQTYSQESEEPFGQYSGSYAQEIEGLSDDFINDVLDGDPDAYWNID</sequence>
<name>A0A3M9MAL4_9BACT</name>
<dbReference type="Proteomes" id="UP000272117">
    <property type="component" value="Unassembled WGS sequence"/>
</dbReference>
<dbReference type="OrthoDB" id="1083265at2"/>
<reference evidence="1 2" key="1">
    <citation type="submission" date="2018-11" db="EMBL/GenBank/DDBJ databases">
        <title>Rufibacter latericius sp. nov., isolated from water in Baiyang Lake.</title>
        <authorList>
            <person name="Yang Y."/>
        </authorList>
    </citation>
    <scope>NUCLEOTIDE SEQUENCE [LARGE SCALE GENOMIC DNA]</scope>
    <source>
        <strain evidence="1 2">R-22-1c-1</strain>
    </source>
</reference>
<dbReference type="RefSeq" id="WP_123128969.1">
    <property type="nucleotide sequence ID" value="NZ_RJJD01000021.1"/>
</dbReference>
<evidence type="ECO:0000313" key="1">
    <source>
        <dbReference type="EMBL" id="RNI22612.1"/>
    </source>
</evidence>
<proteinExistence type="predicted"/>
<protein>
    <submittedName>
        <fullName evidence="1">Uncharacterized protein</fullName>
    </submittedName>
</protein>
<dbReference type="AlphaFoldDB" id="A0A3M9MAL4"/>
<comment type="caution">
    <text evidence="1">The sequence shown here is derived from an EMBL/GenBank/DDBJ whole genome shotgun (WGS) entry which is preliminary data.</text>
</comment>
<gene>
    <name evidence="1" type="ORF">EFB08_21185</name>
</gene>
<keyword evidence="2" id="KW-1185">Reference proteome</keyword>
<evidence type="ECO:0000313" key="2">
    <source>
        <dbReference type="Proteomes" id="UP000272117"/>
    </source>
</evidence>
<organism evidence="1 2">
    <name type="scientific">Rufibacter latericius</name>
    <dbReference type="NCBI Taxonomy" id="2487040"/>
    <lineage>
        <taxon>Bacteria</taxon>
        <taxon>Pseudomonadati</taxon>
        <taxon>Bacteroidota</taxon>
        <taxon>Cytophagia</taxon>
        <taxon>Cytophagales</taxon>
        <taxon>Hymenobacteraceae</taxon>
        <taxon>Rufibacter</taxon>
    </lineage>
</organism>
<accession>A0A3M9MAL4</accession>